<name>A0A0F7SGH2_PHARH</name>
<accession>A0A0F7SGH2</accession>
<evidence type="ECO:0000256" key="1">
    <source>
        <dbReference type="SAM" id="Phobius"/>
    </source>
</evidence>
<organism evidence="2">
    <name type="scientific">Phaffia rhodozyma</name>
    <name type="common">Yeast</name>
    <name type="synonym">Xanthophyllomyces dendrorhous</name>
    <dbReference type="NCBI Taxonomy" id="264483"/>
    <lineage>
        <taxon>Eukaryota</taxon>
        <taxon>Fungi</taxon>
        <taxon>Dikarya</taxon>
        <taxon>Basidiomycota</taxon>
        <taxon>Agaricomycotina</taxon>
        <taxon>Tremellomycetes</taxon>
        <taxon>Cystofilobasidiales</taxon>
        <taxon>Mrakiaceae</taxon>
        <taxon>Phaffia</taxon>
    </lineage>
</organism>
<proteinExistence type="predicted"/>
<dbReference type="EMBL" id="LN483198">
    <property type="protein sequence ID" value="CDZ97475.1"/>
    <property type="molecule type" value="Genomic_DNA"/>
</dbReference>
<reference evidence="2" key="1">
    <citation type="submission" date="2014-08" db="EMBL/GenBank/DDBJ databases">
        <authorList>
            <person name="Sharma Rahul"/>
            <person name="Thines Marco"/>
        </authorList>
    </citation>
    <scope>NUCLEOTIDE SEQUENCE</scope>
</reference>
<keyword evidence="1" id="KW-1133">Transmembrane helix</keyword>
<feature type="transmembrane region" description="Helical" evidence="1">
    <location>
        <begin position="71"/>
        <end position="90"/>
    </location>
</feature>
<evidence type="ECO:0000313" key="2">
    <source>
        <dbReference type="EMBL" id="CDZ97475.1"/>
    </source>
</evidence>
<sequence>MVLDGTLELVQPGRCGKLKWTVGRREWDQRSQWDEKRDFIIVLIFMFVLEISFIVNSKINFNFNSKINSNFNSKVSVVVVIILVALRPYIWTFPMLLSAHATSVAVQRVHAR</sequence>
<keyword evidence="1" id="KW-0472">Membrane</keyword>
<keyword evidence="1" id="KW-0812">Transmembrane</keyword>
<dbReference type="AlphaFoldDB" id="A0A0F7SGH2"/>
<protein>
    <submittedName>
        <fullName evidence="2">Uncharacterized protein</fullName>
    </submittedName>
</protein>
<feature type="transmembrane region" description="Helical" evidence="1">
    <location>
        <begin position="39"/>
        <end position="59"/>
    </location>
</feature>